<dbReference type="InterPro" id="IPR007809">
    <property type="entry name" value="FlgN-like"/>
</dbReference>
<evidence type="ECO:0000256" key="1">
    <source>
        <dbReference type="ARBA" id="ARBA00002397"/>
    </source>
</evidence>
<evidence type="ECO:0000256" key="2">
    <source>
        <dbReference type="ARBA" id="ARBA00007703"/>
    </source>
</evidence>
<proteinExistence type="inferred from homology"/>
<dbReference type="InterPro" id="IPR036679">
    <property type="entry name" value="FlgN-like_sf"/>
</dbReference>
<organism evidence="5 7">
    <name type="scientific">Pandoraea pulmonicola</name>
    <dbReference type="NCBI Taxonomy" id="93221"/>
    <lineage>
        <taxon>Bacteria</taxon>
        <taxon>Pseudomonadati</taxon>
        <taxon>Pseudomonadota</taxon>
        <taxon>Betaproteobacteria</taxon>
        <taxon>Burkholderiales</taxon>
        <taxon>Burkholderiaceae</taxon>
        <taxon>Pandoraea</taxon>
    </lineage>
</organism>
<accession>A0AAJ4ZB11</accession>
<dbReference type="KEGG" id="ppul:RO07_13365"/>
<gene>
    <name evidence="5" type="ORF">NCTC13159_01572</name>
    <name evidence="4" type="ORF">RO07_13365</name>
</gene>
<evidence type="ECO:0000313" key="4">
    <source>
        <dbReference type="EMBL" id="AJC21223.1"/>
    </source>
</evidence>
<dbReference type="SUPFAM" id="SSF140566">
    <property type="entry name" value="FlgN-like"/>
    <property type="match status" value="1"/>
</dbReference>
<dbReference type="EMBL" id="CP010310">
    <property type="protein sequence ID" value="AJC21223.1"/>
    <property type="molecule type" value="Genomic_DNA"/>
</dbReference>
<name>A0AAJ4ZB11_PANPU</name>
<dbReference type="RefSeq" id="WP_039408572.1">
    <property type="nucleotide sequence ID" value="NZ_CP010310.2"/>
</dbReference>
<dbReference type="AlphaFoldDB" id="A0AAJ4ZB11"/>
<evidence type="ECO:0000313" key="5">
    <source>
        <dbReference type="EMBL" id="SUA90093.1"/>
    </source>
</evidence>
<sequence>MTRKEAFKALVLGIEIELTRYHELKALLERQYVAAMRRDATGIERIAQSILTLVDTLAEHHELRRIHACILAAPSAPASMMDVLDCIAGAPRERLMTIWSQLETLVRECKTLNARNGQLLVAQFEVVQRALYGETHIYAET</sequence>
<dbReference type="Proteomes" id="UP000035086">
    <property type="component" value="Chromosome"/>
</dbReference>
<keyword evidence="6" id="KW-1185">Reference proteome</keyword>
<dbReference type="Gene3D" id="1.20.58.300">
    <property type="entry name" value="FlgN-like"/>
    <property type="match status" value="1"/>
</dbReference>
<dbReference type="Pfam" id="PF05130">
    <property type="entry name" value="FlgN"/>
    <property type="match status" value="1"/>
</dbReference>
<reference evidence="5 7" key="3">
    <citation type="submission" date="2018-06" db="EMBL/GenBank/DDBJ databases">
        <authorList>
            <consortium name="Pathogen Informatics"/>
            <person name="Doyle S."/>
        </authorList>
    </citation>
    <scope>NUCLEOTIDE SEQUENCE [LARGE SCALE GENOMIC DNA]</scope>
    <source>
        <strain evidence="5 7">NCTC13159</strain>
    </source>
</reference>
<evidence type="ECO:0000313" key="7">
    <source>
        <dbReference type="Proteomes" id="UP000254589"/>
    </source>
</evidence>
<dbReference type="Proteomes" id="UP000254589">
    <property type="component" value="Unassembled WGS sequence"/>
</dbReference>
<evidence type="ECO:0000256" key="3">
    <source>
        <dbReference type="ARBA" id="ARBA00022795"/>
    </source>
</evidence>
<comment type="similarity">
    <text evidence="2">Belongs to the FlgN family.</text>
</comment>
<reference evidence="6" key="1">
    <citation type="submission" date="2014-12" db="EMBL/GenBank/DDBJ databases">
        <title>Complete Genome Sequencing of Pandoraea pulmonicola DSM 16583.</title>
        <authorList>
            <person name="Chan K.-G."/>
        </authorList>
    </citation>
    <scope>NUCLEOTIDE SEQUENCE [LARGE SCALE GENOMIC DNA]</scope>
    <source>
        <strain evidence="6">DSM 16583</strain>
    </source>
</reference>
<dbReference type="GO" id="GO:0044780">
    <property type="term" value="P:bacterial-type flagellum assembly"/>
    <property type="evidence" value="ECO:0007669"/>
    <property type="project" value="InterPro"/>
</dbReference>
<reference evidence="4" key="2">
    <citation type="submission" date="2016-11" db="EMBL/GenBank/DDBJ databases">
        <title>Complete Genome Sequencing of Pandoraea pulmonicola DSM 16583.</title>
        <authorList>
            <person name="Chan K.-G."/>
        </authorList>
    </citation>
    <scope>NUCLEOTIDE SEQUENCE</scope>
    <source>
        <strain evidence="4">DSM 16583</strain>
    </source>
</reference>
<protein>
    <submittedName>
        <fullName evidence="5">FlgN protein</fullName>
    </submittedName>
</protein>
<keyword evidence="3" id="KW-1005">Bacterial flagellum biogenesis</keyword>
<evidence type="ECO:0000313" key="6">
    <source>
        <dbReference type="Proteomes" id="UP000035086"/>
    </source>
</evidence>
<comment type="function">
    <text evidence="1">Required for the efficient initiation of filament assembly.</text>
</comment>
<dbReference type="EMBL" id="UGSJ01000001">
    <property type="protein sequence ID" value="SUA90093.1"/>
    <property type="molecule type" value="Genomic_DNA"/>
</dbReference>